<evidence type="ECO:0000256" key="1">
    <source>
        <dbReference type="SAM" id="MobiDB-lite"/>
    </source>
</evidence>
<feature type="transmembrane region" description="Helical" evidence="2">
    <location>
        <begin position="137"/>
        <end position="158"/>
    </location>
</feature>
<feature type="transmembrane region" description="Helical" evidence="2">
    <location>
        <begin position="198"/>
        <end position="215"/>
    </location>
</feature>
<feature type="compositionally biased region" description="Basic and acidic residues" evidence="1">
    <location>
        <begin position="106"/>
        <end position="119"/>
    </location>
</feature>
<feature type="transmembrane region" description="Helical" evidence="2">
    <location>
        <begin position="24"/>
        <end position="48"/>
    </location>
</feature>
<organism evidence="3 4">
    <name type="scientific">Agromyces hippuratus</name>
    <dbReference type="NCBI Taxonomy" id="286438"/>
    <lineage>
        <taxon>Bacteria</taxon>
        <taxon>Bacillati</taxon>
        <taxon>Actinomycetota</taxon>
        <taxon>Actinomycetes</taxon>
        <taxon>Micrococcales</taxon>
        <taxon>Microbacteriaceae</taxon>
        <taxon>Agromyces</taxon>
    </lineage>
</organism>
<dbReference type="EMBL" id="JACCFI010000001">
    <property type="protein sequence ID" value="NYG22047.1"/>
    <property type="molecule type" value="Genomic_DNA"/>
</dbReference>
<keyword evidence="2" id="KW-1133">Transmembrane helix</keyword>
<comment type="caution">
    <text evidence="3">The sequence shown here is derived from an EMBL/GenBank/DDBJ whole genome shotgun (WGS) entry which is preliminary data.</text>
</comment>
<keyword evidence="2" id="KW-0812">Transmembrane</keyword>
<dbReference type="AlphaFoldDB" id="A0A852WWN2"/>
<evidence type="ECO:0000313" key="4">
    <source>
        <dbReference type="Proteomes" id="UP000549066"/>
    </source>
</evidence>
<dbReference type="Pfam" id="PF20554">
    <property type="entry name" value="DUF6766"/>
    <property type="match status" value="1"/>
</dbReference>
<dbReference type="RefSeq" id="WP_179551909.1">
    <property type="nucleotide sequence ID" value="NZ_JACCFI010000001.1"/>
</dbReference>
<keyword evidence="4" id="KW-1185">Reference proteome</keyword>
<protein>
    <submittedName>
        <fullName evidence="3">Uncharacterized protein</fullName>
    </submittedName>
</protein>
<proteinExistence type="predicted"/>
<name>A0A852WWN2_9MICO</name>
<keyword evidence="2" id="KW-0472">Membrane</keyword>
<evidence type="ECO:0000313" key="3">
    <source>
        <dbReference type="EMBL" id="NYG22047.1"/>
    </source>
</evidence>
<accession>A0A852WWN2</accession>
<feature type="region of interest" description="Disordered" evidence="1">
    <location>
        <begin position="103"/>
        <end position="125"/>
    </location>
</feature>
<dbReference type="InterPro" id="IPR046657">
    <property type="entry name" value="DUF6766"/>
</dbReference>
<dbReference type="Proteomes" id="UP000549066">
    <property type="component" value="Unassembled WGS sequence"/>
</dbReference>
<gene>
    <name evidence="3" type="ORF">BJY17_002794</name>
</gene>
<evidence type="ECO:0000256" key="2">
    <source>
        <dbReference type="SAM" id="Phobius"/>
    </source>
</evidence>
<sequence length="235" mass="26184">MPGVETDSISRERSRTGRWLHEHALLLVCLAIFLLCLVGMAVSGYQVYTDDRLEHGGTAIAFGDYFRSGHFIEATFENWESEFLQMGAYVVLTIFLFQKGSSESKPMGERTPQDEDPRHAAVGPGTPWPVRRGGIWLVLYENSLAIFFFVLFALSFWFHAVGGAEVYSAEQAQHGLPTVGVIEYLGTSQFWFESMQNWQSEFLAVAAIVGASVYLRQRGSPESKPVATPHHETGA</sequence>
<reference evidence="3 4" key="1">
    <citation type="submission" date="2020-07" db="EMBL/GenBank/DDBJ databases">
        <title>Sequencing the genomes of 1000 actinobacteria strains.</title>
        <authorList>
            <person name="Klenk H.-P."/>
        </authorList>
    </citation>
    <scope>NUCLEOTIDE SEQUENCE [LARGE SCALE GENOMIC DNA]</scope>
    <source>
        <strain evidence="3 4">DSM 8598</strain>
    </source>
</reference>